<dbReference type="GO" id="GO:0005829">
    <property type="term" value="C:cytosol"/>
    <property type="evidence" value="ECO:0007669"/>
    <property type="project" value="TreeGrafter"/>
</dbReference>
<dbReference type="SUPFAM" id="SSF52218">
    <property type="entry name" value="Flavoproteins"/>
    <property type="match status" value="1"/>
</dbReference>
<sequence>MTMTRTVAVIVGSARTGSFTRRVADALIARAPAGLACEVVPIADLPMYNQDHDAAPPAEWVAFRDRIRPMHGVLFATPEYNRSFPALLKNAIDIGSRPYGHSVWGGKAAAVVSVTPGALGGALCNHAVRQTLVFLDMPVMQQPEAYIGNVATLFGEDGEPVDATAEFFTKFMSAYGKWVERLTA</sequence>
<accession>A0A552U7F8</accession>
<comment type="caution">
    <text evidence="2">The sequence shown here is derived from an EMBL/GenBank/DDBJ whole genome shotgun (WGS) entry which is preliminary data.</text>
</comment>
<gene>
    <name evidence="2" type="ORF">FMM06_10530</name>
</gene>
<dbReference type="InterPro" id="IPR005025">
    <property type="entry name" value="FMN_Rdtase-like_dom"/>
</dbReference>
<evidence type="ECO:0000313" key="2">
    <source>
        <dbReference type="EMBL" id="TRW14152.1"/>
    </source>
</evidence>
<dbReference type="EMBL" id="VJWA01000002">
    <property type="protein sequence ID" value="TRW14152.1"/>
    <property type="molecule type" value="Genomic_DNA"/>
</dbReference>
<dbReference type="GO" id="GO:0016491">
    <property type="term" value="F:oxidoreductase activity"/>
    <property type="evidence" value="ECO:0007669"/>
    <property type="project" value="InterPro"/>
</dbReference>
<name>A0A552U7F8_9SPHN</name>
<proteinExistence type="predicted"/>
<dbReference type="PANTHER" id="PTHR30543">
    <property type="entry name" value="CHROMATE REDUCTASE"/>
    <property type="match status" value="1"/>
</dbReference>
<keyword evidence="3" id="KW-1185">Reference proteome</keyword>
<dbReference type="Gene3D" id="3.40.50.360">
    <property type="match status" value="1"/>
</dbReference>
<dbReference type="OrthoDB" id="9812295at2"/>
<dbReference type="GO" id="GO:0010181">
    <property type="term" value="F:FMN binding"/>
    <property type="evidence" value="ECO:0007669"/>
    <property type="project" value="TreeGrafter"/>
</dbReference>
<dbReference type="InterPro" id="IPR050712">
    <property type="entry name" value="NAD(P)H-dep_reductase"/>
</dbReference>
<dbReference type="Proteomes" id="UP000317894">
    <property type="component" value="Unassembled WGS sequence"/>
</dbReference>
<dbReference type="AlphaFoldDB" id="A0A552U7F8"/>
<evidence type="ECO:0000259" key="1">
    <source>
        <dbReference type="Pfam" id="PF03358"/>
    </source>
</evidence>
<reference evidence="2 3" key="1">
    <citation type="submission" date="2019-07" db="EMBL/GenBank/DDBJ databases">
        <title>Novel species isolated from glacier.</title>
        <authorList>
            <person name="Liu Q."/>
            <person name="Xin Y.-H."/>
        </authorList>
    </citation>
    <scope>NUCLEOTIDE SEQUENCE [LARGE SCALE GENOMIC DNA]</scope>
    <source>
        <strain evidence="2 3">LB1R16</strain>
    </source>
</reference>
<feature type="domain" description="NADPH-dependent FMN reductase-like" evidence="1">
    <location>
        <begin position="7"/>
        <end position="150"/>
    </location>
</feature>
<dbReference type="InterPro" id="IPR029039">
    <property type="entry name" value="Flavoprotein-like_sf"/>
</dbReference>
<protein>
    <submittedName>
        <fullName evidence="2">NAD(P)H-dependent oxidoreductase</fullName>
    </submittedName>
</protein>
<dbReference type="PANTHER" id="PTHR30543:SF21">
    <property type="entry name" value="NAD(P)H-DEPENDENT FMN REDUCTASE LOT6"/>
    <property type="match status" value="1"/>
</dbReference>
<evidence type="ECO:0000313" key="3">
    <source>
        <dbReference type="Proteomes" id="UP000317894"/>
    </source>
</evidence>
<organism evidence="2 3">
    <name type="scientific">Glacieibacterium frigidum</name>
    <dbReference type="NCBI Taxonomy" id="2593303"/>
    <lineage>
        <taxon>Bacteria</taxon>
        <taxon>Pseudomonadati</taxon>
        <taxon>Pseudomonadota</taxon>
        <taxon>Alphaproteobacteria</taxon>
        <taxon>Sphingomonadales</taxon>
        <taxon>Sphingosinicellaceae</taxon>
        <taxon>Glacieibacterium</taxon>
    </lineage>
</organism>
<dbReference type="Pfam" id="PF03358">
    <property type="entry name" value="FMN_red"/>
    <property type="match status" value="1"/>
</dbReference>